<keyword evidence="3 9" id="KW-0167">Capsid protein</keyword>
<accession>A0AAD2KPP7</accession>
<evidence type="ECO:0000256" key="4">
    <source>
        <dbReference type="ARBA" id="ARBA00022844"/>
    </source>
</evidence>
<sequence length="455" mass="51279">MQSTNSSDRESRLKQLKNKMSTLRVGETSGTVNKTSNSRYDDLDDVRVTLTNAPKVWDDKDLATIKTYDVSQMSPTDIMIHGKAVFERIEGDKFSTSDVDIILALAVSILEPGCSMETPIYILEPPMDKIGNKFKTINVEASESRADENLERARQLERMRGKHSRAKTEADKRRLESILKRLENTISSSDPNEESEDAKLDITNEDEVFMYPYLAAYLLRLYGKTPEAWCDKFDLAKKRAATWYNVTGGIVENVLISAKQATFIREAMARKPEICSTWVLWGAYTENNPEKLSSTSAGMLKYLSTQMYSYTGMHAYSFVIQIQSETGVSFKTLLTELDCPATRVAVREIAGIIRKYEITAAHPNRTSYFRFARVWDPGYFSSVQTTNCKMLAYVVAQVRKSISGGMNSPTDIFALKGLDEKLIADLDVVAGNLYEIIMASTTQDEESGSIWKRNK</sequence>
<dbReference type="InterPro" id="IPR004902">
    <property type="entry name" value="Rhabdo_ncap_2"/>
</dbReference>
<keyword evidence="2 9" id="KW-1139">Helical capsid protein</keyword>
<keyword evidence="9" id="KW-1035">Host cytoplasm</keyword>
<comment type="function">
    <text evidence="9">Encapsidates the genome, protecting it from nucleases. The encapsidated genomic RNA is termed the nucleocapsid (NC) and serves as template for viral transcription and replication.</text>
</comment>
<evidence type="ECO:0000313" key="13">
    <source>
        <dbReference type="Proteomes" id="UP000831569"/>
    </source>
</evidence>
<protein>
    <recommendedName>
        <fullName evidence="1 9">Nucleoprotein</fullName>
        <shortName evidence="9">NP</shortName>
        <shortName evidence="9">Protein N</shortName>
    </recommendedName>
    <alternativeName>
        <fullName evidence="8 9">Nucleocapsid protein</fullName>
    </alternativeName>
</protein>
<comment type="similarity">
    <text evidence="9">Belongs to the cytorhabdovirus nucleocapsid protein family.</text>
</comment>
<comment type="subunit">
    <text evidence="9">Homomultimerizes to form the nucleocapsid. Binds to viral genomic RNA.</text>
</comment>
<keyword evidence="6 9" id="KW-0543">Viral nucleoprotein</keyword>
<dbReference type="GO" id="GO:0019029">
    <property type="term" value="C:helical viral capsid"/>
    <property type="evidence" value="ECO:0007669"/>
    <property type="project" value="UniProtKB-UniRule"/>
</dbReference>
<evidence type="ECO:0000256" key="6">
    <source>
        <dbReference type="ARBA" id="ARBA00023086"/>
    </source>
</evidence>
<organism evidence="12 13">
    <name type="scientific">Bacopa monnieri virus 1</name>
    <dbReference type="NCBI Taxonomy" id="2813287"/>
    <lineage>
        <taxon>Viruses</taxon>
        <taxon>Riboviria</taxon>
        <taxon>Orthornavirae</taxon>
        <taxon>Negarnaviricota</taxon>
        <taxon>Haploviricotina</taxon>
        <taxon>Monjiviricetes</taxon>
        <taxon>Mononegavirales</taxon>
        <taxon>Rhabdoviridae</taxon>
        <taxon>Betarhabdovirinae</taxon>
        <taxon>Alphacytorhabdovirus</taxon>
        <taxon>Alphacytorhabdovirus bacopae</taxon>
        <taxon>Cytorhabdovirus bacopae</taxon>
    </lineage>
</organism>
<dbReference type="EMBL" id="BK014479">
    <property type="protein sequence ID" value="DAF42441.1"/>
    <property type="molecule type" value="Viral_cRNA"/>
</dbReference>
<evidence type="ECO:0000256" key="2">
    <source>
        <dbReference type="ARBA" id="ARBA00022497"/>
    </source>
</evidence>
<proteinExistence type="inferred from homology"/>
<reference evidence="12" key="1">
    <citation type="journal article" date="2021" name="Arch. Virol.">
        <title>Mining of the water hyssop (Bacopa monnieri) transcriptome reveals genome sequences of two putative novel rhabdoviruses and a solendovirus.</title>
        <authorList>
            <person name="Sidharthan V.K."/>
            <person name="Baranwal V.K."/>
        </authorList>
    </citation>
    <scope>NUCLEOTIDE SEQUENCE</scope>
    <source>
        <strain evidence="12">India</strain>
    </source>
</reference>
<dbReference type="Pfam" id="PF03216">
    <property type="entry name" value="Rhabdo_ncap_2"/>
    <property type="match status" value="1"/>
</dbReference>
<name>A0AAD2KPP7_9RHAB</name>
<evidence type="ECO:0000256" key="7">
    <source>
        <dbReference type="ARBA" id="ARBA00023274"/>
    </source>
</evidence>
<evidence type="ECO:0000256" key="5">
    <source>
        <dbReference type="ARBA" id="ARBA00022884"/>
    </source>
</evidence>
<evidence type="ECO:0000256" key="3">
    <source>
        <dbReference type="ARBA" id="ARBA00022561"/>
    </source>
</evidence>
<evidence type="ECO:0000256" key="1">
    <source>
        <dbReference type="ARBA" id="ARBA00014389"/>
    </source>
</evidence>
<evidence type="ECO:0000313" key="12">
    <source>
        <dbReference type="EMBL" id="DAF42441.1"/>
    </source>
</evidence>
<evidence type="ECO:0000256" key="8">
    <source>
        <dbReference type="ARBA" id="ARBA00033344"/>
    </source>
</evidence>
<evidence type="ECO:0000256" key="11">
    <source>
        <dbReference type="SAM" id="MobiDB-lite"/>
    </source>
</evidence>
<feature type="region of interest" description="Disordered" evidence="11">
    <location>
        <begin position="1"/>
        <end position="36"/>
    </location>
</feature>
<evidence type="ECO:0000256" key="9">
    <source>
        <dbReference type="RuleBase" id="RU369108"/>
    </source>
</evidence>
<dbReference type="GeneID" id="80537161"/>
<keyword evidence="4 9" id="KW-0946">Virion</keyword>
<dbReference type="Proteomes" id="UP000831569">
    <property type="component" value="Segment"/>
</dbReference>
<gene>
    <name evidence="12" type="primary">N</name>
</gene>
<feature type="coiled-coil region" evidence="10">
    <location>
        <begin position="139"/>
        <end position="185"/>
    </location>
</feature>
<dbReference type="GO" id="GO:1990904">
    <property type="term" value="C:ribonucleoprotein complex"/>
    <property type="evidence" value="ECO:0007669"/>
    <property type="project" value="UniProtKB-UniRule"/>
</dbReference>
<keyword evidence="10" id="KW-0175">Coiled coil</keyword>
<keyword evidence="5 9" id="KW-0694">RNA-binding</keyword>
<dbReference type="GO" id="GO:0019013">
    <property type="term" value="C:viral nucleocapsid"/>
    <property type="evidence" value="ECO:0007669"/>
    <property type="project" value="UniProtKB-UniRule"/>
</dbReference>
<dbReference type="KEGG" id="vg:80537161"/>
<comment type="subcellular location">
    <subcellularLocation>
        <location evidence="9">Virion</location>
    </subcellularLocation>
    <subcellularLocation>
        <location evidence="9">Host cytoplasm</location>
    </subcellularLocation>
</comment>
<keyword evidence="13" id="KW-1185">Reference proteome</keyword>
<keyword evidence="7 9" id="KW-0687">Ribonucleoprotein</keyword>
<dbReference type="GO" id="GO:0030430">
    <property type="term" value="C:host cell cytoplasm"/>
    <property type="evidence" value="ECO:0007669"/>
    <property type="project" value="UniProtKB-SubCell"/>
</dbReference>
<evidence type="ECO:0000256" key="10">
    <source>
        <dbReference type="SAM" id="Coils"/>
    </source>
</evidence>
<dbReference type="GO" id="GO:0003723">
    <property type="term" value="F:RNA binding"/>
    <property type="evidence" value="ECO:0007669"/>
    <property type="project" value="UniProtKB-UniRule"/>
</dbReference>
<dbReference type="RefSeq" id="YP_010798881.1">
    <property type="nucleotide sequence ID" value="NC_076531.1"/>
</dbReference>